<dbReference type="PANTHER" id="PTHR14791">
    <property type="entry name" value="BOMB/KIRA PROTEINS"/>
    <property type="match status" value="1"/>
</dbReference>
<dbReference type="OrthoDB" id="756301at2759"/>
<protein>
    <recommendedName>
        <fullName evidence="3">WW domain-containing protein</fullName>
    </recommendedName>
</protein>
<dbReference type="InterPro" id="IPR036020">
    <property type="entry name" value="WW_dom_sf"/>
</dbReference>
<dbReference type="InterPro" id="IPR001202">
    <property type="entry name" value="WW_dom"/>
</dbReference>
<organism evidence="4 5">
    <name type="scientific">Vanilla planifolia</name>
    <name type="common">Vanilla</name>
    <dbReference type="NCBI Taxonomy" id="51239"/>
    <lineage>
        <taxon>Eukaryota</taxon>
        <taxon>Viridiplantae</taxon>
        <taxon>Streptophyta</taxon>
        <taxon>Embryophyta</taxon>
        <taxon>Tracheophyta</taxon>
        <taxon>Spermatophyta</taxon>
        <taxon>Magnoliopsida</taxon>
        <taxon>Liliopsida</taxon>
        <taxon>Asparagales</taxon>
        <taxon>Orchidaceae</taxon>
        <taxon>Vanilloideae</taxon>
        <taxon>Vanilleae</taxon>
        <taxon>Vanilla</taxon>
    </lineage>
</organism>
<proteinExistence type="predicted"/>
<dbReference type="Proteomes" id="UP000636800">
    <property type="component" value="Chromosome 12"/>
</dbReference>
<evidence type="ECO:0000313" key="4">
    <source>
        <dbReference type="EMBL" id="KAG0458548.1"/>
    </source>
</evidence>
<keyword evidence="2" id="KW-0963">Cytoplasm</keyword>
<accession>A0A835PTB9</accession>
<evidence type="ECO:0000259" key="3">
    <source>
        <dbReference type="PROSITE" id="PS50020"/>
    </source>
</evidence>
<dbReference type="InterPro" id="IPR051105">
    <property type="entry name" value="WWC/KIBRA_Hippo_Reg"/>
</dbReference>
<dbReference type="GO" id="GO:0005737">
    <property type="term" value="C:cytoplasm"/>
    <property type="evidence" value="ECO:0007669"/>
    <property type="project" value="UniProtKB-SubCell"/>
</dbReference>
<dbReference type="EMBL" id="JADCNL010000012">
    <property type="protein sequence ID" value="KAG0458548.1"/>
    <property type="molecule type" value="Genomic_DNA"/>
</dbReference>
<evidence type="ECO:0000256" key="1">
    <source>
        <dbReference type="ARBA" id="ARBA00004496"/>
    </source>
</evidence>
<feature type="domain" description="WW" evidence="3">
    <location>
        <begin position="54"/>
        <end position="88"/>
    </location>
</feature>
<dbReference type="SUPFAM" id="SSF51045">
    <property type="entry name" value="WW domain"/>
    <property type="match status" value="1"/>
</dbReference>
<reference evidence="4 5" key="1">
    <citation type="journal article" date="2020" name="Nat. Food">
        <title>A phased Vanilla planifolia genome enables genetic improvement of flavour and production.</title>
        <authorList>
            <person name="Hasing T."/>
            <person name="Tang H."/>
            <person name="Brym M."/>
            <person name="Khazi F."/>
            <person name="Huang T."/>
            <person name="Chambers A.H."/>
        </authorList>
    </citation>
    <scope>NUCLEOTIDE SEQUENCE [LARGE SCALE GENOMIC DNA]</scope>
    <source>
        <tissue evidence="4">Leaf</tissue>
    </source>
</reference>
<dbReference type="PANTHER" id="PTHR14791:SF39">
    <property type="entry name" value="OS12G0233100 PROTEIN"/>
    <property type="match status" value="1"/>
</dbReference>
<evidence type="ECO:0000256" key="2">
    <source>
        <dbReference type="ARBA" id="ARBA00022490"/>
    </source>
</evidence>
<evidence type="ECO:0000313" key="5">
    <source>
        <dbReference type="Proteomes" id="UP000636800"/>
    </source>
</evidence>
<name>A0A835PTB9_VANPL</name>
<dbReference type="PROSITE" id="PS50020">
    <property type="entry name" value="WW_DOMAIN_2"/>
    <property type="match status" value="1"/>
</dbReference>
<keyword evidence="5" id="KW-1185">Reference proteome</keyword>
<sequence>MDHPELSLSPLISSFQGANNPYTDSEAKNAQKRKLSSWEQPSTQINIVDLQLTNPLPIDWEQCLDLHSGRMYYLNRRSLKKTWVKPKKKQKLDLDLNIANFPVSDGKKPGFLTQEEKKMQSSCGSGGMVAIVCLNCHLLVLLYLSSPSCPNCKYMHKLLPSPPQQKMEAIKSPETLSLLH</sequence>
<comment type="caution">
    <text evidence="4">The sequence shown here is derived from an EMBL/GenBank/DDBJ whole genome shotgun (WGS) entry which is preliminary data.</text>
</comment>
<comment type="subcellular location">
    <subcellularLocation>
        <location evidence="1">Cytoplasm</location>
    </subcellularLocation>
</comment>
<dbReference type="AlphaFoldDB" id="A0A835PTB9"/>
<gene>
    <name evidence="4" type="ORF">HPP92_023705</name>
</gene>
<dbReference type="Gene3D" id="2.20.70.10">
    <property type="match status" value="1"/>
</dbReference>